<reference evidence="2 3" key="1">
    <citation type="submission" date="2019-04" db="EMBL/GenBank/DDBJ databases">
        <title>Herbidospora sp. NEAU-GS14.nov., a novel actinomycete isolated from soil.</title>
        <authorList>
            <person name="Han L."/>
        </authorList>
    </citation>
    <scope>NUCLEOTIDE SEQUENCE [LARGE SCALE GENOMIC DNA]</scope>
    <source>
        <strain evidence="2 3">NEAU-GS14</strain>
    </source>
</reference>
<protein>
    <submittedName>
        <fullName evidence="2">Uncharacterized protein</fullName>
    </submittedName>
</protein>
<accession>A0A4U3MF72</accession>
<sequence length="292" mass="32121">MAALFLLVAGCGEEIPPQTGIPVAQASDGPAPPAAEPPPVAEFRTLTGSDPVPMPFDPYVIPMDGMAELALAVEQAAYDCMHERGRTGWEKGMIRNWSPHDFNESPFYPYLDPARAAEKGYPRTSLDPELVEKASVRPSRAATADELAAYNGPDGCHESARKRIYDPPQLDVDVRALITDAKLSAARDTRFIQAVESWRICMGRRGFAYQDPRLPAMNPAWESRTEDQPAGKEERRTARADAECQAASNVAGVYATLRAAYERRSLDANRDRLGPSREVTRRWLANAHAILS</sequence>
<dbReference type="OrthoDB" id="4800194at2"/>
<feature type="compositionally biased region" description="Basic and acidic residues" evidence="1">
    <location>
        <begin position="223"/>
        <end position="240"/>
    </location>
</feature>
<organism evidence="2 3">
    <name type="scientific">Herbidospora galbida</name>
    <dbReference type="NCBI Taxonomy" id="2575442"/>
    <lineage>
        <taxon>Bacteria</taxon>
        <taxon>Bacillati</taxon>
        <taxon>Actinomycetota</taxon>
        <taxon>Actinomycetes</taxon>
        <taxon>Streptosporangiales</taxon>
        <taxon>Streptosporangiaceae</taxon>
        <taxon>Herbidospora</taxon>
    </lineage>
</organism>
<keyword evidence="3" id="KW-1185">Reference proteome</keyword>
<comment type="caution">
    <text evidence="2">The sequence shown here is derived from an EMBL/GenBank/DDBJ whole genome shotgun (WGS) entry which is preliminary data.</text>
</comment>
<evidence type="ECO:0000313" key="3">
    <source>
        <dbReference type="Proteomes" id="UP000308705"/>
    </source>
</evidence>
<proteinExistence type="predicted"/>
<dbReference type="EMBL" id="SZQA01000016">
    <property type="protein sequence ID" value="TKK87360.1"/>
    <property type="molecule type" value="Genomic_DNA"/>
</dbReference>
<dbReference type="RefSeq" id="WP_137248196.1">
    <property type="nucleotide sequence ID" value="NZ_SZQA01000016.1"/>
</dbReference>
<gene>
    <name evidence="2" type="ORF">FDA94_17805</name>
</gene>
<feature type="compositionally biased region" description="Pro residues" evidence="1">
    <location>
        <begin position="30"/>
        <end position="40"/>
    </location>
</feature>
<feature type="region of interest" description="Disordered" evidence="1">
    <location>
        <begin position="19"/>
        <end position="40"/>
    </location>
</feature>
<evidence type="ECO:0000313" key="2">
    <source>
        <dbReference type="EMBL" id="TKK87360.1"/>
    </source>
</evidence>
<name>A0A4U3MF72_9ACTN</name>
<dbReference type="AlphaFoldDB" id="A0A4U3MF72"/>
<dbReference type="Proteomes" id="UP000308705">
    <property type="component" value="Unassembled WGS sequence"/>
</dbReference>
<evidence type="ECO:0000256" key="1">
    <source>
        <dbReference type="SAM" id="MobiDB-lite"/>
    </source>
</evidence>
<feature type="region of interest" description="Disordered" evidence="1">
    <location>
        <begin position="218"/>
        <end position="240"/>
    </location>
</feature>